<dbReference type="Proteomes" id="UP000829069">
    <property type="component" value="Chromosome"/>
</dbReference>
<evidence type="ECO:0000259" key="2">
    <source>
        <dbReference type="Pfam" id="PF02625"/>
    </source>
</evidence>
<evidence type="ECO:0000313" key="5">
    <source>
        <dbReference type="Proteomes" id="UP000829069"/>
    </source>
</evidence>
<reference evidence="4 5" key="1">
    <citation type="submission" date="2022-03" db="EMBL/GenBank/DDBJ databases">
        <title>Isotopic signatures of nitrous oxide derived from detoxification processes.</title>
        <authorList>
            <person name="Behrendt U."/>
            <person name="Buchen C."/>
            <person name="Well R."/>
            <person name="Ulrich A."/>
            <person name="Rohe L."/>
            <person name="Kolb S."/>
            <person name="Schloter M."/>
            <person name="Horn M.A."/>
            <person name="Augustin J."/>
        </authorList>
    </citation>
    <scope>NUCLEOTIDE SEQUENCE [LARGE SCALE GENOMIC DNA]</scope>
    <source>
        <strain evidence="4 5">S4-C24</strain>
    </source>
</reference>
<organism evidence="4 5">
    <name type="scientific">Arthrobacter sulfonylureivorans</name>
    <dbReference type="NCBI Taxonomy" id="2486855"/>
    <lineage>
        <taxon>Bacteria</taxon>
        <taxon>Bacillati</taxon>
        <taxon>Actinomycetota</taxon>
        <taxon>Actinomycetes</taxon>
        <taxon>Micrococcales</taxon>
        <taxon>Micrococcaceae</taxon>
        <taxon>Arthrobacter</taxon>
    </lineage>
</organism>
<evidence type="ECO:0000313" key="4">
    <source>
        <dbReference type="EMBL" id="UNK47509.1"/>
    </source>
</evidence>
<dbReference type="InterPro" id="IPR003777">
    <property type="entry name" value="XdhC_CoxI"/>
</dbReference>
<feature type="region of interest" description="Disordered" evidence="1">
    <location>
        <begin position="261"/>
        <end position="283"/>
    </location>
</feature>
<proteinExistence type="predicted"/>
<dbReference type="NCBIfam" id="TIGR02964">
    <property type="entry name" value="xanthine_xdhC"/>
    <property type="match status" value="1"/>
</dbReference>
<dbReference type="InterPro" id="IPR052698">
    <property type="entry name" value="MoCofactor_Util/Proc"/>
</dbReference>
<dbReference type="Gene3D" id="3.40.50.720">
    <property type="entry name" value="NAD(P)-binding Rossmann-like Domain"/>
    <property type="match status" value="1"/>
</dbReference>
<evidence type="ECO:0000259" key="3">
    <source>
        <dbReference type="Pfam" id="PF13478"/>
    </source>
</evidence>
<dbReference type="PANTHER" id="PTHR30388">
    <property type="entry name" value="ALDEHYDE OXIDOREDUCTASE MOLYBDENUM COFACTOR ASSEMBLY PROTEIN"/>
    <property type="match status" value="1"/>
</dbReference>
<sequence length="283" mass="29780">MDWLSAVQNLRDDGRPGVLATVVSVRGHAPREAGAKMVIAADGLWDSIGGGNLEAEVIDRARRMIDEASGAPETLTFALNEHAANQHGRQCCGGEVQVLLEPLRNDPVVAIFGVGHVGFELARILSRLRLRLYLIDSRTGQLDLLRLADVTAGSATVTVHHTPAPETVLQALPAGSHVYIMTHDHAEDFLLCDAALRRGGLDVGLIGSTAKWARFRQRLRVEGHEDVDSIRCPIGLPGIGGKAPAAIAVAVAAELLGTMGGAVSGTSGPESSERRVTAPPNAG</sequence>
<dbReference type="InterPro" id="IPR027051">
    <property type="entry name" value="XdhC_Rossmann_dom"/>
</dbReference>
<dbReference type="InterPro" id="IPR014308">
    <property type="entry name" value="Xanthine_DH_XdhC"/>
</dbReference>
<dbReference type="PANTHER" id="PTHR30388:SF6">
    <property type="entry name" value="XANTHINE DEHYDROGENASE SUBUNIT A-RELATED"/>
    <property type="match status" value="1"/>
</dbReference>
<feature type="domain" description="XdhC- CoxI" evidence="2">
    <location>
        <begin position="11"/>
        <end position="76"/>
    </location>
</feature>
<dbReference type="EMBL" id="CP093326">
    <property type="protein sequence ID" value="UNK47509.1"/>
    <property type="molecule type" value="Genomic_DNA"/>
</dbReference>
<dbReference type="Pfam" id="PF02625">
    <property type="entry name" value="XdhC_CoxI"/>
    <property type="match status" value="1"/>
</dbReference>
<feature type="domain" description="XdhC Rossmann" evidence="3">
    <location>
        <begin position="109"/>
        <end position="255"/>
    </location>
</feature>
<protein>
    <submittedName>
        <fullName evidence="4">Xanthine dehydrogenase accessory protein XdhC</fullName>
    </submittedName>
</protein>
<dbReference type="SUPFAM" id="SSF51735">
    <property type="entry name" value="NAD(P)-binding Rossmann-fold domains"/>
    <property type="match status" value="1"/>
</dbReference>
<dbReference type="Pfam" id="PF13478">
    <property type="entry name" value="XdhC_C"/>
    <property type="match status" value="1"/>
</dbReference>
<gene>
    <name evidence="4" type="primary">xdhC</name>
    <name evidence="4" type="ORF">MNQ99_02315</name>
</gene>
<accession>A0ABY3WIM3</accession>
<dbReference type="InterPro" id="IPR036291">
    <property type="entry name" value="NAD(P)-bd_dom_sf"/>
</dbReference>
<name>A0ABY3WIM3_9MICC</name>
<evidence type="ECO:0000256" key="1">
    <source>
        <dbReference type="SAM" id="MobiDB-lite"/>
    </source>
</evidence>
<keyword evidence="5" id="KW-1185">Reference proteome</keyword>